<dbReference type="InterPro" id="IPR047995">
    <property type="entry name" value="Choice_anch_K"/>
</dbReference>
<evidence type="ECO:0000313" key="3">
    <source>
        <dbReference type="EMBL" id="MBS7812014.1"/>
    </source>
</evidence>
<feature type="chain" id="PRO_5045953849" evidence="1">
    <location>
        <begin position="28"/>
        <end position="243"/>
    </location>
</feature>
<comment type="caution">
    <text evidence="3">The sequence shown here is derived from an EMBL/GenBank/DDBJ whole genome shotgun (WGS) entry which is preliminary data.</text>
</comment>
<dbReference type="NCBIfam" id="NF038125">
    <property type="entry name" value="PEP_CTERM_THxN"/>
    <property type="match status" value="1"/>
</dbReference>
<evidence type="ECO:0000313" key="4">
    <source>
        <dbReference type="Proteomes" id="UP000766336"/>
    </source>
</evidence>
<dbReference type="InterPro" id="IPR013424">
    <property type="entry name" value="Ice-binding_C"/>
</dbReference>
<evidence type="ECO:0000259" key="2">
    <source>
        <dbReference type="Pfam" id="PF07589"/>
    </source>
</evidence>
<evidence type="ECO:0000256" key="1">
    <source>
        <dbReference type="SAM" id="SignalP"/>
    </source>
</evidence>
<reference evidence="3 4" key="1">
    <citation type="submission" date="2021-05" db="EMBL/GenBank/DDBJ databases">
        <title>Roseococcus sp. XZZS9, whole genome shotgun sequencing project.</title>
        <authorList>
            <person name="Zhao G."/>
            <person name="Shen L."/>
        </authorList>
    </citation>
    <scope>NUCLEOTIDE SEQUENCE [LARGE SCALE GENOMIC DNA]</scope>
    <source>
        <strain evidence="3 4">XZZS9</strain>
    </source>
</reference>
<proteinExistence type="predicted"/>
<feature type="domain" description="Ice-binding protein C-terminal" evidence="2">
    <location>
        <begin position="217"/>
        <end position="240"/>
    </location>
</feature>
<keyword evidence="4" id="KW-1185">Reference proteome</keyword>
<feature type="signal peptide" evidence="1">
    <location>
        <begin position="1"/>
        <end position="27"/>
    </location>
</feature>
<dbReference type="NCBIfam" id="NF038131">
    <property type="entry name" value="choice_anch_K"/>
    <property type="match status" value="1"/>
</dbReference>
<protein>
    <submittedName>
        <fullName evidence="3">THxN family PEP-CTERM protein</fullName>
    </submittedName>
</protein>
<dbReference type="Pfam" id="PF07589">
    <property type="entry name" value="PEP-CTERM"/>
    <property type="match status" value="1"/>
</dbReference>
<keyword evidence="1" id="KW-0732">Signal</keyword>
<dbReference type="Proteomes" id="UP000766336">
    <property type="component" value="Unassembled WGS sequence"/>
</dbReference>
<accession>A0ABS5QE95</accession>
<dbReference type="NCBIfam" id="TIGR02595">
    <property type="entry name" value="PEP_CTERM"/>
    <property type="match status" value="1"/>
</dbReference>
<dbReference type="RefSeq" id="WP_213670651.1">
    <property type="nucleotide sequence ID" value="NZ_JAHCDA010000002.1"/>
</dbReference>
<name>A0ABS5QE95_9PROT</name>
<gene>
    <name evidence="3" type="ORF">KHU32_13770</name>
</gene>
<sequence>MFMNMRGAASAAALSMAVIFGPAVASAASVTINATAPSWSNVVGGTNVNTGTSGTGNNTVTQVHWGSPSNSQSGLGFNPANPPAAVVNTDTTFLLGTLTHYNEPINSGTAASSARLNLATTIAGAVPSTQTFSYQFLIDETPNTPPCAYPSTTPCADRITFNNLTTSSSFMIGGVPYTIELLGFSSNGGATISSSFISQEGGSNSIQLYARITTPTPVPEPASFAILGAGLLGLAAARKRRQS</sequence>
<organism evidence="3 4">
    <name type="scientific">Roseococcus pinisoli</name>
    <dbReference type="NCBI Taxonomy" id="2835040"/>
    <lineage>
        <taxon>Bacteria</taxon>
        <taxon>Pseudomonadati</taxon>
        <taxon>Pseudomonadota</taxon>
        <taxon>Alphaproteobacteria</taxon>
        <taxon>Acetobacterales</taxon>
        <taxon>Roseomonadaceae</taxon>
        <taxon>Roseococcus</taxon>
    </lineage>
</organism>
<dbReference type="EMBL" id="JAHCDA010000002">
    <property type="protein sequence ID" value="MBS7812014.1"/>
    <property type="molecule type" value="Genomic_DNA"/>
</dbReference>